<gene>
    <name evidence="1" type="ORF">TBIB3V08_LOCUS13242</name>
</gene>
<dbReference type="EMBL" id="OD581969">
    <property type="protein sequence ID" value="CAD7450973.1"/>
    <property type="molecule type" value="Genomic_DNA"/>
</dbReference>
<sequence>MRVYGADGTNHQKNMSWDLVTSSVDSSWILGNRLVQRVTSVRSRGVTSNYARHPCRPRWLDDMRCV</sequence>
<accession>A0A7R9FCP6</accession>
<name>A0A7R9FCP6_9NEOP</name>
<dbReference type="AlphaFoldDB" id="A0A7R9FCP6"/>
<protein>
    <submittedName>
        <fullName evidence="1">Uncharacterized protein</fullName>
    </submittedName>
</protein>
<proteinExistence type="predicted"/>
<evidence type="ECO:0000313" key="1">
    <source>
        <dbReference type="EMBL" id="CAD7450973.1"/>
    </source>
</evidence>
<reference evidence="1" key="1">
    <citation type="submission" date="2020-11" db="EMBL/GenBank/DDBJ databases">
        <authorList>
            <person name="Tran Van P."/>
        </authorList>
    </citation>
    <scope>NUCLEOTIDE SEQUENCE</scope>
</reference>
<organism evidence="1">
    <name type="scientific">Timema bartmani</name>
    <dbReference type="NCBI Taxonomy" id="61472"/>
    <lineage>
        <taxon>Eukaryota</taxon>
        <taxon>Metazoa</taxon>
        <taxon>Ecdysozoa</taxon>
        <taxon>Arthropoda</taxon>
        <taxon>Hexapoda</taxon>
        <taxon>Insecta</taxon>
        <taxon>Pterygota</taxon>
        <taxon>Neoptera</taxon>
        <taxon>Polyneoptera</taxon>
        <taxon>Phasmatodea</taxon>
        <taxon>Timematodea</taxon>
        <taxon>Timematoidea</taxon>
        <taxon>Timematidae</taxon>
        <taxon>Timema</taxon>
    </lineage>
</organism>